<keyword evidence="2" id="KW-0238">DNA-binding</keyword>
<dbReference type="SMART" id="SM00066">
    <property type="entry name" value="GAL4"/>
    <property type="match status" value="1"/>
</dbReference>
<dbReference type="Gene3D" id="4.10.240.10">
    <property type="entry name" value="Zn(2)-C6 fungal-type DNA-binding domain"/>
    <property type="match status" value="1"/>
</dbReference>
<evidence type="ECO:0000313" key="7">
    <source>
        <dbReference type="EMBL" id="KAH8989256.1"/>
    </source>
</evidence>
<accession>A0AAD4LF49</accession>
<evidence type="ECO:0000256" key="4">
    <source>
        <dbReference type="ARBA" id="ARBA00023242"/>
    </source>
</evidence>
<protein>
    <recommendedName>
        <fullName evidence="6">Zn(2)-C6 fungal-type domain-containing protein</fullName>
    </recommendedName>
</protein>
<dbReference type="Pfam" id="PF00172">
    <property type="entry name" value="Zn_clus"/>
    <property type="match status" value="1"/>
</dbReference>
<dbReference type="GO" id="GO:0003677">
    <property type="term" value="F:DNA binding"/>
    <property type="evidence" value="ECO:0007669"/>
    <property type="project" value="UniProtKB-KW"/>
</dbReference>
<feature type="region of interest" description="Disordered" evidence="5">
    <location>
        <begin position="183"/>
        <end position="221"/>
    </location>
</feature>
<feature type="region of interest" description="Disordered" evidence="5">
    <location>
        <begin position="82"/>
        <end position="102"/>
    </location>
</feature>
<dbReference type="CDD" id="cd00067">
    <property type="entry name" value="GAL4"/>
    <property type="match status" value="1"/>
</dbReference>
<dbReference type="EMBL" id="JAKELL010000038">
    <property type="protein sequence ID" value="KAH8989256.1"/>
    <property type="molecule type" value="Genomic_DNA"/>
</dbReference>
<evidence type="ECO:0000256" key="3">
    <source>
        <dbReference type="ARBA" id="ARBA00023163"/>
    </source>
</evidence>
<evidence type="ECO:0000256" key="2">
    <source>
        <dbReference type="ARBA" id="ARBA00023125"/>
    </source>
</evidence>
<keyword evidence="3" id="KW-0804">Transcription</keyword>
<dbReference type="InterPro" id="IPR001138">
    <property type="entry name" value="Zn2Cys6_DnaBD"/>
</dbReference>
<keyword evidence="1" id="KW-0805">Transcription regulation</keyword>
<dbReference type="PANTHER" id="PTHR47424">
    <property type="entry name" value="REGULATORY PROTEIN GAL4"/>
    <property type="match status" value="1"/>
</dbReference>
<feature type="compositionally biased region" description="Low complexity" evidence="5">
    <location>
        <begin position="183"/>
        <end position="193"/>
    </location>
</feature>
<feature type="compositionally biased region" description="Low complexity" evidence="5">
    <location>
        <begin position="82"/>
        <end position="100"/>
    </location>
</feature>
<evidence type="ECO:0000313" key="8">
    <source>
        <dbReference type="Proteomes" id="UP001201163"/>
    </source>
</evidence>
<evidence type="ECO:0000256" key="5">
    <source>
        <dbReference type="SAM" id="MobiDB-lite"/>
    </source>
</evidence>
<keyword evidence="4" id="KW-0539">Nucleus</keyword>
<dbReference type="PANTHER" id="PTHR47424:SF3">
    <property type="entry name" value="REGULATORY PROTEIN GAL4"/>
    <property type="match status" value="1"/>
</dbReference>
<dbReference type="PROSITE" id="PS50048">
    <property type="entry name" value="ZN2_CY6_FUNGAL_2"/>
    <property type="match status" value="1"/>
</dbReference>
<evidence type="ECO:0000259" key="6">
    <source>
        <dbReference type="PROSITE" id="PS50048"/>
    </source>
</evidence>
<keyword evidence="8" id="KW-1185">Reference proteome</keyword>
<dbReference type="InterPro" id="IPR051127">
    <property type="entry name" value="Fungal_SecMet_Regulators"/>
</dbReference>
<reference evidence="7" key="1">
    <citation type="submission" date="2022-01" db="EMBL/GenBank/DDBJ databases">
        <title>Comparative genomics reveals a dynamic genome evolution in the ectomycorrhizal milk-cap (Lactarius) mushrooms.</title>
        <authorList>
            <consortium name="DOE Joint Genome Institute"/>
            <person name="Lebreton A."/>
            <person name="Tang N."/>
            <person name="Kuo A."/>
            <person name="LaButti K."/>
            <person name="Drula E."/>
            <person name="Barry K."/>
            <person name="Clum A."/>
            <person name="Lipzen A."/>
            <person name="Mousain D."/>
            <person name="Ng V."/>
            <person name="Wang R."/>
            <person name="Wang X."/>
            <person name="Dai Y."/>
            <person name="Henrissat B."/>
            <person name="Grigoriev I.V."/>
            <person name="Guerin-Laguette A."/>
            <person name="Yu F."/>
            <person name="Martin F.M."/>
        </authorList>
    </citation>
    <scope>NUCLEOTIDE SEQUENCE</scope>
    <source>
        <strain evidence="7">QP</strain>
    </source>
</reference>
<proteinExistence type="predicted"/>
<dbReference type="PROSITE" id="PS00463">
    <property type="entry name" value="ZN2_CY6_FUNGAL_1"/>
    <property type="match status" value="1"/>
</dbReference>
<evidence type="ECO:0000256" key="1">
    <source>
        <dbReference type="ARBA" id="ARBA00023015"/>
    </source>
</evidence>
<gene>
    <name evidence="7" type="ORF">EDB92DRAFT_880454</name>
</gene>
<organism evidence="7 8">
    <name type="scientific">Lactarius akahatsu</name>
    <dbReference type="NCBI Taxonomy" id="416441"/>
    <lineage>
        <taxon>Eukaryota</taxon>
        <taxon>Fungi</taxon>
        <taxon>Dikarya</taxon>
        <taxon>Basidiomycota</taxon>
        <taxon>Agaricomycotina</taxon>
        <taxon>Agaricomycetes</taxon>
        <taxon>Russulales</taxon>
        <taxon>Russulaceae</taxon>
        <taxon>Lactarius</taxon>
    </lineage>
</organism>
<dbReference type="GO" id="GO:0008270">
    <property type="term" value="F:zinc ion binding"/>
    <property type="evidence" value="ECO:0007669"/>
    <property type="project" value="InterPro"/>
</dbReference>
<dbReference type="GO" id="GO:0000981">
    <property type="term" value="F:DNA-binding transcription factor activity, RNA polymerase II-specific"/>
    <property type="evidence" value="ECO:0007669"/>
    <property type="project" value="InterPro"/>
</dbReference>
<dbReference type="InterPro" id="IPR036864">
    <property type="entry name" value="Zn2-C6_fun-type_DNA-bd_sf"/>
</dbReference>
<dbReference type="Proteomes" id="UP001201163">
    <property type="component" value="Unassembled WGS sequence"/>
</dbReference>
<dbReference type="AlphaFoldDB" id="A0AAD4LF49"/>
<name>A0AAD4LF49_9AGAM</name>
<sequence>MSCSPSLFEPFPVAIDGAGELRRGVDTHRRPHMTGRSVTTAEDLASEFSDDSLIHQPSPGARLHFSPALDTSISPTFSNFSPSTSSGYSIPSPDSVSTSSDPDDAWNLIPYNVSWGHEYEEYRAGILPGPEGDCIFLRSPTPLRNQRASEACKKCRERKAKCTGTRPSCARCASRDYQCEYASEASSESTSTAKARRSRRETREPARRNPVAPSPPSHSIKAEMPDFLSLQYTDHSSSYWEGSTPSDDCSVEEPWQFHGGLLADTNGHHLVGQPSIAAPHPVRHSDCNQLVAPLPTHGNAQAHTQIRLPMLPQFDMPPQHLAEHEVYMHHPEVKYEPSAAFGLHSYDPTVYHAGQDYGTSLHSLGVDYDAAGFPVHIPASKLGYNGHPPQYVNYLPSP</sequence>
<dbReference type="SUPFAM" id="SSF57701">
    <property type="entry name" value="Zn2/Cys6 DNA-binding domain"/>
    <property type="match status" value="1"/>
</dbReference>
<comment type="caution">
    <text evidence="7">The sequence shown here is derived from an EMBL/GenBank/DDBJ whole genome shotgun (WGS) entry which is preliminary data.</text>
</comment>
<feature type="domain" description="Zn(2)-C6 fungal-type" evidence="6">
    <location>
        <begin position="151"/>
        <end position="181"/>
    </location>
</feature>